<evidence type="ECO:0000313" key="4">
    <source>
        <dbReference type="Proteomes" id="UP000540506"/>
    </source>
</evidence>
<protein>
    <submittedName>
        <fullName evidence="3">Uncharacterized protein</fullName>
    </submittedName>
</protein>
<dbReference type="Proteomes" id="UP000540506">
    <property type="component" value="Unassembled WGS sequence"/>
</dbReference>
<gene>
    <name evidence="3" type="ORF">FHR34_008272</name>
</gene>
<reference evidence="3 4" key="1">
    <citation type="submission" date="2020-08" db="EMBL/GenBank/DDBJ databases">
        <title>Sequencing the genomes of 1000 actinobacteria strains.</title>
        <authorList>
            <person name="Klenk H.-P."/>
        </authorList>
    </citation>
    <scope>NUCLEOTIDE SEQUENCE [LARGE SCALE GENOMIC DNA]</scope>
    <source>
        <strain evidence="3 4">DSM 41654</strain>
    </source>
</reference>
<feature type="region of interest" description="Disordered" evidence="1">
    <location>
        <begin position="1"/>
        <end position="20"/>
    </location>
</feature>
<dbReference type="RefSeq" id="WP_184947329.1">
    <property type="nucleotide sequence ID" value="NZ_JACHJV010000004.1"/>
</dbReference>
<evidence type="ECO:0000256" key="1">
    <source>
        <dbReference type="SAM" id="MobiDB-lite"/>
    </source>
</evidence>
<keyword evidence="2" id="KW-1133">Transmembrane helix</keyword>
<proteinExistence type="predicted"/>
<evidence type="ECO:0000256" key="2">
    <source>
        <dbReference type="SAM" id="Phobius"/>
    </source>
</evidence>
<keyword evidence="2" id="KW-0812">Transmembrane</keyword>
<dbReference type="AlphaFoldDB" id="A0A7W7W0H2"/>
<organism evidence="3 4">
    <name type="scientific">Kitasatospora kifunensis</name>
    <name type="common">Streptomyces kifunensis</name>
    <dbReference type="NCBI Taxonomy" id="58351"/>
    <lineage>
        <taxon>Bacteria</taxon>
        <taxon>Bacillati</taxon>
        <taxon>Actinomycetota</taxon>
        <taxon>Actinomycetes</taxon>
        <taxon>Kitasatosporales</taxon>
        <taxon>Streptomycetaceae</taxon>
        <taxon>Kitasatospora</taxon>
    </lineage>
</organism>
<name>A0A7W7W0H2_KITKI</name>
<feature type="transmembrane region" description="Helical" evidence="2">
    <location>
        <begin position="163"/>
        <end position="185"/>
    </location>
</feature>
<evidence type="ECO:0000313" key="3">
    <source>
        <dbReference type="EMBL" id="MBB4929173.1"/>
    </source>
</evidence>
<comment type="caution">
    <text evidence="3">The sequence shown here is derived from an EMBL/GenBank/DDBJ whole genome shotgun (WGS) entry which is preliminary data.</text>
</comment>
<dbReference type="EMBL" id="JACHJV010000004">
    <property type="protein sequence ID" value="MBB4929173.1"/>
    <property type="molecule type" value="Genomic_DNA"/>
</dbReference>
<feature type="transmembrane region" description="Helical" evidence="2">
    <location>
        <begin position="132"/>
        <end position="151"/>
    </location>
</feature>
<keyword evidence="4" id="KW-1185">Reference proteome</keyword>
<accession>A0A7W7W0H2</accession>
<keyword evidence="2" id="KW-0472">Membrane</keyword>
<sequence length="229" mass="22696">MWNQTQTPADYLPQPTTTGHPATAGQIGALLADIAAGRTAALDHAEILARHPRLAAALSPHIAAADPFVAYLPSPPPPAHYPAQAPAPMPIPAGAQVQTLILPNGQQVTGYAVPAAGLEPSRVTYRPTGDPLVMRSAAGGVLLAGGGVAAWGVGSLVAAVGEAVAMIGQAVTGAGVVVLVAALVVGATRAGGAALGGAGQLPALAPAPAPQNVFNGKVRMKVKKMINNQ</sequence>